<feature type="non-terminal residue" evidence="2">
    <location>
        <position position="96"/>
    </location>
</feature>
<comment type="caution">
    <text evidence="2">The sequence shown here is derived from an EMBL/GenBank/DDBJ whole genome shotgun (WGS) entry which is preliminary data.</text>
</comment>
<gene>
    <name evidence="1" type="ORF">KIK155_LOCUS32658</name>
    <name evidence="2" type="ORF">TOA249_LOCUS33596</name>
</gene>
<protein>
    <submittedName>
        <fullName evidence="2">Uncharacterized protein</fullName>
    </submittedName>
</protein>
<dbReference type="AlphaFoldDB" id="A0A821XJB9"/>
<evidence type="ECO:0000313" key="2">
    <source>
        <dbReference type="EMBL" id="CAF4945298.1"/>
    </source>
</evidence>
<evidence type="ECO:0000313" key="3">
    <source>
        <dbReference type="Proteomes" id="UP000663838"/>
    </source>
</evidence>
<organism evidence="2 3">
    <name type="scientific">Rotaria socialis</name>
    <dbReference type="NCBI Taxonomy" id="392032"/>
    <lineage>
        <taxon>Eukaryota</taxon>
        <taxon>Metazoa</taxon>
        <taxon>Spiralia</taxon>
        <taxon>Gnathifera</taxon>
        <taxon>Rotifera</taxon>
        <taxon>Eurotatoria</taxon>
        <taxon>Bdelloidea</taxon>
        <taxon>Philodinida</taxon>
        <taxon>Philodinidae</taxon>
        <taxon>Rotaria</taxon>
    </lineage>
</organism>
<proteinExistence type="predicted"/>
<dbReference type="Proteomes" id="UP000663838">
    <property type="component" value="Unassembled WGS sequence"/>
</dbReference>
<evidence type="ECO:0000313" key="1">
    <source>
        <dbReference type="EMBL" id="CAF3805028.1"/>
    </source>
</evidence>
<dbReference type="Proteomes" id="UP000663865">
    <property type="component" value="Unassembled WGS sequence"/>
</dbReference>
<name>A0A821XJB9_9BILA</name>
<accession>A0A821XJB9</accession>
<dbReference type="EMBL" id="CAJNYV010006147">
    <property type="protein sequence ID" value="CAF3805028.1"/>
    <property type="molecule type" value="Genomic_DNA"/>
</dbReference>
<reference evidence="2" key="1">
    <citation type="submission" date="2021-02" db="EMBL/GenBank/DDBJ databases">
        <authorList>
            <person name="Nowell W R."/>
        </authorList>
    </citation>
    <scope>NUCLEOTIDE SEQUENCE</scope>
</reference>
<dbReference type="EMBL" id="CAJOBS010011450">
    <property type="protein sequence ID" value="CAF4945298.1"/>
    <property type="molecule type" value="Genomic_DNA"/>
</dbReference>
<sequence>MRSNNISIYDHPEHIIRYSDRIEVVPDLDLIKEGVCMYQILEEIKEEEVPIEVEKDPDNSINHPELIALWNSFNNPKKGQVLSNDKLVKDVFDVPD</sequence>